<dbReference type="InterPro" id="IPR001220">
    <property type="entry name" value="Legume_lectin_dom"/>
</dbReference>
<dbReference type="Gene3D" id="2.60.120.200">
    <property type="match status" value="2"/>
</dbReference>
<comment type="similarity">
    <text evidence="2">In the N-terminal section; belongs to the leguminous lectin family.</text>
</comment>
<dbReference type="PANTHER" id="PTHR27007">
    <property type="match status" value="1"/>
</dbReference>
<dbReference type="SUPFAM" id="SSF49899">
    <property type="entry name" value="Concanavalin A-like lectins/glucanases"/>
    <property type="match status" value="2"/>
</dbReference>
<evidence type="ECO:0000256" key="16">
    <source>
        <dbReference type="ARBA" id="ARBA00023170"/>
    </source>
</evidence>
<reference evidence="21" key="1">
    <citation type="submission" date="2015-06" db="UniProtKB">
        <authorList>
            <consortium name="EnsemblPlants"/>
        </authorList>
    </citation>
    <scope>IDENTIFICATION</scope>
</reference>
<comment type="catalytic activity">
    <reaction evidence="18">
        <text>L-threonyl-[protein] + ATP = O-phospho-L-threonyl-[protein] + ADP + H(+)</text>
        <dbReference type="Rhea" id="RHEA:46608"/>
        <dbReference type="Rhea" id="RHEA-COMP:11060"/>
        <dbReference type="Rhea" id="RHEA-COMP:11605"/>
        <dbReference type="ChEBI" id="CHEBI:15378"/>
        <dbReference type="ChEBI" id="CHEBI:30013"/>
        <dbReference type="ChEBI" id="CHEBI:30616"/>
        <dbReference type="ChEBI" id="CHEBI:61977"/>
        <dbReference type="ChEBI" id="CHEBI:456216"/>
        <dbReference type="EC" id="2.7.11.1"/>
    </reaction>
    <physiologicalReaction direction="left-to-right" evidence="18">
        <dbReference type="Rhea" id="RHEA:46609"/>
    </physiologicalReaction>
</comment>
<evidence type="ECO:0000256" key="14">
    <source>
        <dbReference type="ARBA" id="ARBA00022989"/>
    </source>
</evidence>
<dbReference type="GO" id="GO:0005886">
    <property type="term" value="C:plasma membrane"/>
    <property type="evidence" value="ECO:0007669"/>
    <property type="project" value="UniProtKB-SubCell"/>
</dbReference>
<keyword evidence="16" id="KW-0675">Receptor</keyword>
<feature type="domain" description="Protein kinase" evidence="20">
    <location>
        <begin position="895"/>
        <end position="1159"/>
    </location>
</feature>
<evidence type="ECO:0000256" key="4">
    <source>
        <dbReference type="ARBA" id="ARBA00012513"/>
    </source>
</evidence>
<dbReference type="Pfam" id="PF00139">
    <property type="entry name" value="Lectin_legB"/>
    <property type="match status" value="2"/>
</dbReference>
<evidence type="ECO:0000256" key="13">
    <source>
        <dbReference type="ARBA" id="ARBA00022840"/>
    </source>
</evidence>
<dbReference type="GO" id="GO:0030246">
    <property type="term" value="F:carbohydrate binding"/>
    <property type="evidence" value="ECO:0007669"/>
    <property type="project" value="UniProtKB-KW"/>
</dbReference>
<dbReference type="InterPro" id="IPR013320">
    <property type="entry name" value="ConA-like_dom_sf"/>
</dbReference>
<dbReference type="GO" id="GO:1901001">
    <property type="term" value="P:negative regulation of response to salt stress"/>
    <property type="evidence" value="ECO:0007669"/>
    <property type="project" value="UniProtKB-ARBA"/>
</dbReference>
<accession>M8BT87</accession>
<dbReference type="AlphaFoldDB" id="M8BT87"/>
<evidence type="ECO:0000256" key="11">
    <source>
        <dbReference type="ARBA" id="ARBA00022741"/>
    </source>
</evidence>
<evidence type="ECO:0000256" key="1">
    <source>
        <dbReference type="ARBA" id="ARBA00004251"/>
    </source>
</evidence>
<dbReference type="SUPFAM" id="SSF56112">
    <property type="entry name" value="Protein kinase-like (PK-like)"/>
    <property type="match status" value="2"/>
</dbReference>
<keyword evidence="7" id="KW-0808">Transferase</keyword>
<comment type="catalytic activity">
    <reaction evidence="19">
        <text>L-seryl-[protein] + ATP = O-phospho-L-seryl-[protein] + ADP + H(+)</text>
        <dbReference type="Rhea" id="RHEA:17989"/>
        <dbReference type="Rhea" id="RHEA-COMP:9863"/>
        <dbReference type="Rhea" id="RHEA-COMP:11604"/>
        <dbReference type="ChEBI" id="CHEBI:15378"/>
        <dbReference type="ChEBI" id="CHEBI:29999"/>
        <dbReference type="ChEBI" id="CHEBI:30616"/>
        <dbReference type="ChEBI" id="CHEBI:83421"/>
        <dbReference type="ChEBI" id="CHEBI:456216"/>
        <dbReference type="EC" id="2.7.11.1"/>
    </reaction>
    <physiologicalReaction direction="left-to-right" evidence="19">
        <dbReference type="Rhea" id="RHEA:17990"/>
    </physiologicalReaction>
</comment>
<evidence type="ECO:0000256" key="19">
    <source>
        <dbReference type="ARBA" id="ARBA00048977"/>
    </source>
</evidence>
<keyword evidence="15" id="KW-0472">Membrane</keyword>
<feature type="domain" description="Protein kinase" evidence="20">
    <location>
        <begin position="351"/>
        <end position="644"/>
    </location>
</feature>
<dbReference type="Pfam" id="PF00069">
    <property type="entry name" value="Pkinase"/>
    <property type="match status" value="2"/>
</dbReference>
<comment type="similarity">
    <text evidence="3">In the C-terminal section; belongs to the protein kinase superfamily. Ser/Thr protein kinase family.</text>
</comment>
<evidence type="ECO:0000256" key="12">
    <source>
        <dbReference type="ARBA" id="ARBA00022777"/>
    </source>
</evidence>
<organism evidence="21">
    <name type="scientific">Aegilops tauschii</name>
    <name type="common">Tausch's goatgrass</name>
    <name type="synonym">Aegilops squarrosa</name>
    <dbReference type="NCBI Taxonomy" id="37682"/>
    <lineage>
        <taxon>Eukaryota</taxon>
        <taxon>Viridiplantae</taxon>
        <taxon>Streptophyta</taxon>
        <taxon>Embryophyta</taxon>
        <taxon>Tracheophyta</taxon>
        <taxon>Spermatophyta</taxon>
        <taxon>Magnoliopsida</taxon>
        <taxon>Liliopsida</taxon>
        <taxon>Poales</taxon>
        <taxon>Poaceae</taxon>
        <taxon>BOP clade</taxon>
        <taxon>Pooideae</taxon>
        <taxon>Triticodae</taxon>
        <taxon>Triticeae</taxon>
        <taxon>Triticinae</taxon>
        <taxon>Aegilops</taxon>
    </lineage>
</organism>
<evidence type="ECO:0000256" key="3">
    <source>
        <dbReference type="ARBA" id="ARBA00010217"/>
    </source>
</evidence>
<keyword evidence="6" id="KW-0723">Serine/threonine-protein kinase</keyword>
<comment type="subcellular location">
    <subcellularLocation>
        <location evidence="1">Cell membrane</location>
        <topology evidence="1">Single-pass type I membrane protein</topology>
    </subcellularLocation>
</comment>
<dbReference type="InterPro" id="IPR017441">
    <property type="entry name" value="Protein_kinase_ATP_BS"/>
</dbReference>
<dbReference type="InterPro" id="IPR000719">
    <property type="entry name" value="Prot_kinase_dom"/>
</dbReference>
<dbReference type="InterPro" id="IPR011009">
    <property type="entry name" value="Kinase-like_dom_sf"/>
</dbReference>
<dbReference type="GO" id="GO:0004674">
    <property type="term" value="F:protein serine/threonine kinase activity"/>
    <property type="evidence" value="ECO:0007669"/>
    <property type="project" value="UniProtKB-KW"/>
</dbReference>
<dbReference type="InterPro" id="IPR008271">
    <property type="entry name" value="Ser/Thr_kinase_AS"/>
</dbReference>
<name>M8BT87_AEGTA</name>
<dbReference type="PROSITE" id="PS00108">
    <property type="entry name" value="PROTEIN_KINASE_ST"/>
    <property type="match status" value="2"/>
</dbReference>
<dbReference type="PROSITE" id="PS00107">
    <property type="entry name" value="PROTEIN_KINASE_ATP"/>
    <property type="match status" value="2"/>
</dbReference>
<dbReference type="FunFam" id="1.10.510.10:FF:000517">
    <property type="entry name" value="Putative receptor kinase Lecrk"/>
    <property type="match status" value="2"/>
</dbReference>
<evidence type="ECO:0000256" key="6">
    <source>
        <dbReference type="ARBA" id="ARBA00022527"/>
    </source>
</evidence>
<dbReference type="Gene3D" id="3.30.200.20">
    <property type="entry name" value="Phosphorylase Kinase, domain 1"/>
    <property type="match status" value="2"/>
</dbReference>
<dbReference type="Gene3D" id="1.10.510.10">
    <property type="entry name" value="Transferase(Phosphotransferase) domain 1"/>
    <property type="match status" value="2"/>
</dbReference>
<keyword evidence="11" id="KW-0547">Nucleotide-binding</keyword>
<evidence type="ECO:0000256" key="8">
    <source>
        <dbReference type="ARBA" id="ARBA00022692"/>
    </source>
</evidence>
<keyword evidence="13" id="KW-0067">ATP-binding</keyword>
<sequence>MAAKKLVLLRLLLVGFIINHVARSAGAGDDDHQFVYSGFAGSSSLLLDGAASVTGSGLLELTNGTLRQKGHAIYPTPLRLRGRSFSSSFVFGILSAYPDVSANGIALFVAPTADFSGAMAAQYLGLLNSSNNGNATNRVFAVELDTMQNNEFRDLSDNHVGIDINSLVSVNSTDAGYYDDDGSGSGEFRNLTLISHEAMQVWVDYEGGTGRINVTLAPLKTRRPARPLLSVVQDLSEVIPDTAYIGFSSSTGLVSSRHYILGWSFAVDGPAPAIDIARLPKLPREFPKPRSKAMEVILPIVTAAVVLLVGTALVLLRRTQLRYSELREEWEVEFGPHRFSYKDLFRATEGFKNKNLLGVGGFGKVYRGVLPASKCEIAVKRVSHSSKQGMKEFVAEIVSIGRMQHPNLVQLLGYCRRQGELLLVYEYMPNGSLDRYLYSQPQEADDKHNGTLNWVQRLGIIKGIASGLIYLHDEWEKVVVHRDIKASNVLLDSGMNGRLGDFGLAMLYDHTADPETSHVVGTIGYLAPEIGRTSKATILTDVFAFGIFVLEVTCGQKPIMQDSKDDQLMLADWVVEHWNRGSLVETVDSKLQGDYDADEACVVLKVGLLCSHPFPEARPTMRQVLQYLNGDMPVPELVPAHLSLQMLAFMQNEGPGVRSLSAGLTDQYLGVTNAQNDGRAANHLFAVELDTVQNIEFRDISANHVGIDINGLASVASHEAGYYDDDRNGGGFHNVSLISRAAIQVWVDYDRVTTQIDVTMAPLGMARPSKPLVSATQNLSTVLTEPSYIGFSSSTGPVNSRHYVLGWSLGIDRPAPAIDAAKLPKLPQLGSKPRSRVLEITLPIASAVVVLAIGAALVLLVRRRLRYTEVREDWEMEFGPHRFAYKDLFHATDGFKDKHLLGAGGFGMVYKGVLPASGVEIAVKKVSHGSKQGVKEFVAEILLGYCRRKDELILVYDYMPNGSLDKYLYGQGDGDDLTLDWAQRLHVIKGVACGLHYLHERWEKVVVHRDVKTSNVLLDKEMNGRLGDFGLAKLYEHGTNPQTTRVVGTTGYLAPELVRTGKATPLTDAFAFGTFMLEVACGRRPIKQDEQGNQILLADWVLEHLHRESLVEAADPRLQHEYNSDEVCLILKIGLLCSHPSPSARPTMQQVLHYLDGELPLPEMTRATLNFNLLALKERKELHSMSSPFSSTTMTVGTISDLSGGR</sequence>
<evidence type="ECO:0000256" key="18">
    <source>
        <dbReference type="ARBA" id="ARBA00048659"/>
    </source>
</evidence>
<evidence type="ECO:0000256" key="9">
    <source>
        <dbReference type="ARBA" id="ARBA00022729"/>
    </source>
</evidence>
<evidence type="ECO:0000256" key="7">
    <source>
        <dbReference type="ARBA" id="ARBA00022679"/>
    </source>
</evidence>
<keyword evidence="10" id="KW-0430">Lectin</keyword>
<dbReference type="GO" id="GO:0005524">
    <property type="term" value="F:ATP binding"/>
    <property type="evidence" value="ECO:0007669"/>
    <property type="project" value="UniProtKB-UniRule"/>
</dbReference>
<evidence type="ECO:0000256" key="15">
    <source>
        <dbReference type="ARBA" id="ARBA00023136"/>
    </source>
</evidence>
<proteinExistence type="inferred from homology"/>
<dbReference type="CDD" id="cd14066">
    <property type="entry name" value="STKc_IRAK"/>
    <property type="match status" value="1"/>
</dbReference>
<evidence type="ECO:0000313" key="21">
    <source>
        <dbReference type="EnsemblPlants" id="EMT25018"/>
    </source>
</evidence>
<dbReference type="PROSITE" id="PS50011">
    <property type="entry name" value="PROTEIN_KINASE_DOM"/>
    <property type="match status" value="2"/>
</dbReference>
<keyword evidence="17" id="KW-0325">Glycoprotein</keyword>
<protein>
    <recommendedName>
        <fullName evidence="4">non-specific serine/threonine protein kinase</fullName>
        <ecNumber evidence="4">2.7.11.1</ecNumber>
    </recommendedName>
</protein>
<dbReference type="CDD" id="cd06899">
    <property type="entry name" value="lectin_legume_LecRK_Arcelin_ConA"/>
    <property type="match status" value="2"/>
</dbReference>
<evidence type="ECO:0000256" key="10">
    <source>
        <dbReference type="ARBA" id="ARBA00022734"/>
    </source>
</evidence>
<keyword evidence="5" id="KW-1003">Cell membrane</keyword>
<evidence type="ECO:0000256" key="17">
    <source>
        <dbReference type="ARBA" id="ARBA00023180"/>
    </source>
</evidence>
<dbReference type="FunFam" id="2.60.120.200:FF:000051">
    <property type="entry name" value="L-type lectin-domain containing receptor kinase V.9"/>
    <property type="match status" value="1"/>
</dbReference>
<evidence type="ECO:0000256" key="2">
    <source>
        <dbReference type="ARBA" id="ARBA00008536"/>
    </source>
</evidence>
<keyword evidence="9" id="KW-0732">Signal</keyword>
<dbReference type="SMART" id="SM00220">
    <property type="entry name" value="S_TKc"/>
    <property type="match status" value="2"/>
</dbReference>
<keyword evidence="8" id="KW-0812">Transmembrane</keyword>
<dbReference type="EnsemblPlants" id="EMT25018">
    <property type="protein sequence ID" value="EMT25018"/>
    <property type="gene ID" value="F775_02077"/>
</dbReference>
<evidence type="ECO:0000259" key="20">
    <source>
        <dbReference type="PROSITE" id="PS50011"/>
    </source>
</evidence>
<dbReference type="FunFam" id="3.30.200.20:FF:000112">
    <property type="entry name" value="Lectin-domain containing receptor kinase A4.3"/>
    <property type="match status" value="1"/>
</dbReference>
<evidence type="ECO:0000256" key="5">
    <source>
        <dbReference type="ARBA" id="ARBA00022475"/>
    </source>
</evidence>
<keyword evidence="12" id="KW-0418">Kinase</keyword>
<dbReference type="EC" id="2.7.11.1" evidence="4"/>
<dbReference type="InterPro" id="IPR050528">
    <property type="entry name" value="L-type_Lectin-RKs"/>
</dbReference>
<keyword evidence="14" id="KW-1133">Transmembrane helix</keyword>